<comment type="similarity">
    <text evidence="1">Belongs to the ATP-dependent AMP-binding enzyme family.</text>
</comment>
<evidence type="ECO:0000256" key="2">
    <source>
        <dbReference type="ARBA" id="ARBA00022598"/>
    </source>
</evidence>
<dbReference type="PROSITE" id="PS00455">
    <property type="entry name" value="AMP_BINDING"/>
    <property type="match status" value="1"/>
</dbReference>
<dbReference type="CDD" id="cd05911">
    <property type="entry name" value="Firefly_Luc_like"/>
    <property type="match status" value="1"/>
</dbReference>
<reference evidence="5" key="1">
    <citation type="journal article" date="2021" name="Nat. Commun.">
        <title>Genetic determinants of endophytism in the Arabidopsis root mycobiome.</title>
        <authorList>
            <person name="Mesny F."/>
            <person name="Miyauchi S."/>
            <person name="Thiergart T."/>
            <person name="Pickel B."/>
            <person name="Atanasova L."/>
            <person name="Karlsson M."/>
            <person name="Huettel B."/>
            <person name="Barry K.W."/>
            <person name="Haridas S."/>
            <person name="Chen C."/>
            <person name="Bauer D."/>
            <person name="Andreopoulos W."/>
            <person name="Pangilinan J."/>
            <person name="LaButti K."/>
            <person name="Riley R."/>
            <person name="Lipzen A."/>
            <person name="Clum A."/>
            <person name="Drula E."/>
            <person name="Henrissat B."/>
            <person name="Kohler A."/>
            <person name="Grigoriev I.V."/>
            <person name="Martin F.M."/>
            <person name="Hacquard S."/>
        </authorList>
    </citation>
    <scope>NUCLEOTIDE SEQUENCE</scope>
    <source>
        <strain evidence="5">MPI-SDFR-AT-0120</strain>
    </source>
</reference>
<evidence type="ECO:0000256" key="1">
    <source>
        <dbReference type="ARBA" id="ARBA00006432"/>
    </source>
</evidence>
<evidence type="ECO:0000313" key="6">
    <source>
        <dbReference type="Proteomes" id="UP000813461"/>
    </source>
</evidence>
<evidence type="ECO:0000259" key="4">
    <source>
        <dbReference type="Pfam" id="PF13193"/>
    </source>
</evidence>
<dbReference type="Proteomes" id="UP000813461">
    <property type="component" value="Unassembled WGS sequence"/>
</dbReference>
<dbReference type="SUPFAM" id="SSF56801">
    <property type="entry name" value="Acetyl-CoA synthetase-like"/>
    <property type="match status" value="1"/>
</dbReference>
<dbReference type="InterPro" id="IPR020845">
    <property type="entry name" value="AMP-binding_CS"/>
</dbReference>
<dbReference type="Gene3D" id="3.40.50.12780">
    <property type="entry name" value="N-terminal domain of ligase-like"/>
    <property type="match status" value="1"/>
</dbReference>
<feature type="domain" description="AMP-dependent synthetase/ligase" evidence="3">
    <location>
        <begin position="53"/>
        <end position="426"/>
    </location>
</feature>
<dbReference type="PANTHER" id="PTHR24096:SF149">
    <property type="entry name" value="AMP-BINDING DOMAIN-CONTAINING PROTEIN-RELATED"/>
    <property type="match status" value="1"/>
</dbReference>
<dbReference type="Pfam" id="PF00501">
    <property type="entry name" value="AMP-binding"/>
    <property type="match status" value="1"/>
</dbReference>
<dbReference type="FunFam" id="3.30.300.30:FF:000007">
    <property type="entry name" value="4-coumarate--CoA ligase 2"/>
    <property type="match status" value="1"/>
</dbReference>
<dbReference type="InterPro" id="IPR045851">
    <property type="entry name" value="AMP-bd_C_sf"/>
</dbReference>
<proteinExistence type="inferred from homology"/>
<evidence type="ECO:0000259" key="3">
    <source>
        <dbReference type="Pfam" id="PF00501"/>
    </source>
</evidence>
<evidence type="ECO:0000313" key="5">
    <source>
        <dbReference type="EMBL" id="KAH7089116.1"/>
    </source>
</evidence>
<sequence>MSALTTFTNENGLRIYKNPKQVDVPRLDLPTLLFDSEHGLAADDTPLHLSASDPDIYLTKATLRALSERIAHFLRHRFSVGSQGPYKDVVVVCSAGQPAAAAMFYGIIFAGGVFSAASPSYTPEELARQVTQGKSNLLVVSPDKIEVGKKAAHIAGLGLDRIIVLGSEPVWHISSLAGEMSVDHRNGPRLPWRRVTDEAELKRSLVVLLYSSGTTGVPKGVMLSHWNLVNQLYIPSVQARAHVAAAVQAGEPAPSPFRTLAHLPLAHIAGVFGYLISPMFSSGAVYWMEKFSWRSFLDNTKKLQITGFYTVPSIFLRIAKSQDVTDHFDTVETAITGAAPMDAELQQAANARLGKGKTRISQTWGLSETTGAVTAMPRGASDISGSISPVLPNMEMRIVDDEYNDVTPGTPGEMIVRGPFVTNGYFNNPEATAATFHDGWFCTGDIAVDRDGKFYVVDRKKELLKYKGLQIAPAEIENLLITHPEIFEAAVVGIPIEGGSEVPRAYVVPRHLGALREDDVKTFVKGRLADYKQLRGGVRFVDELPKNAVGKILRRELRDRAKAEEGGVKARL</sequence>
<dbReference type="AlphaFoldDB" id="A0A8K0RB36"/>
<dbReference type="InterPro" id="IPR025110">
    <property type="entry name" value="AMP-bd_C"/>
</dbReference>
<organism evidence="5 6">
    <name type="scientific">Paraphoma chrysanthemicola</name>
    <dbReference type="NCBI Taxonomy" id="798071"/>
    <lineage>
        <taxon>Eukaryota</taxon>
        <taxon>Fungi</taxon>
        <taxon>Dikarya</taxon>
        <taxon>Ascomycota</taxon>
        <taxon>Pezizomycotina</taxon>
        <taxon>Dothideomycetes</taxon>
        <taxon>Pleosporomycetidae</taxon>
        <taxon>Pleosporales</taxon>
        <taxon>Pleosporineae</taxon>
        <taxon>Phaeosphaeriaceae</taxon>
        <taxon>Paraphoma</taxon>
    </lineage>
</organism>
<dbReference type="InterPro" id="IPR000873">
    <property type="entry name" value="AMP-dep_synth/lig_dom"/>
</dbReference>
<dbReference type="GO" id="GO:0016405">
    <property type="term" value="F:CoA-ligase activity"/>
    <property type="evidence" value="ECO:0007669"/>
    <property type="project" value="TreeGrafter"/>
</dbReference>
<dbReference type="Gene3D" id="3.30.300.30">
    <property type="match status" value="1"/>
</dbReference>
<dbReference type="EMBL" id="JAGMVJ010000007">
    <property type="protein sequence ID" value="KAH7089116.1"/>
    <property type="molecule type" value="Genomic_DNA"/>
</dbReference>
<feature type="domain" description="AMP-binding enzyme C-terminal" evidence="4">
    <location>
        <begin position="475"/>
        <end position="551"/>
    </location>
</feature>
<gene>
    <name evidence="5" type="ORF">FB567DRAFT_325081</name>
</gene>
<dbReference type="InterPro" id="IPR042099">
    <property type="entry name" value="ANL_N_sf"/>
</dbReference>
<keyword evidence="2 5" id="KW-0436">Ligase</keyword>
<accession>A0A8K0RB36</accession>
<dbReference type="GO" id="GO:0019748">
    <property type="term" value="P:secondary metabolic process"/>
    <property type="evidence" value="ECO:0007669"/>
    <property type="project" value="TreeGrafter"/>
</dbReference>
<dbReference type="Pfam" id="PF13193">
    <property type="entry name" value="AMP-binding_C"/>
    <property type="match status" value="1"/>
</dbReference>
<dbReference type="PANTHER" id="PTHR24096">
    <property type="entry name" value="LONG-CHAIN-FATTY-ACID--COA LIGASE"/>
    <property type="match status" value="1"/>
</dbReference>
<dbReference type="OrthoDB" id="1898221at2759"/>
<name>A0A8K0RB36_9PLEO</name>
<comment type="caution">
    <text evidence="5">The sequence shown here is derived from an EMBL/GenBank/DDBJ whole genome shotgun (WGS) entry which is preliminary data.</text>
</comment>
<keyword evidence="6" id="KW-1185">Reference proteome</keyword>
<protein>
    <submittedName>
        <fullName evidence="5">4-coumarate-CoA ligase</fullName>
    </submittedName>
</protein>